<evidence type="ECO:0000313" key="2">
    <source>
        <dbReference type="Proteomes" id="UP000263642"/>
    </source>
</evidence>
<dbReference type="AlphaFoldDB" id="A0A3D3R5M2"/>
<comment type="caution">
    <text evidence="1">The sequence shown here is derived from an EMBL/GenBank/DDBJ whole genome shotgun (WGS) entry which is preliminary data.</text>
</comment>
<dbReference type="EMBL" id="DQAY01000056">
    <property type="protein sequence ID" value="HCO23317.1"/>
    <property type="molecule type" value="Genomic_DNA"/>
</dbReference>
<dbReference type="Proteomes" id="UP000263642">
    <property type="component" value="Unassembled WGS sequence"/>
</dbReference>
<evidence type="ECO:0000313" key="1">
    <source>
        <dbReference type="EMBL" id="HCO23317.1"/>
    </source>
</evidence>
<organism evidence="1 2">
    <name type="scientific">Gimesia maris</name>
    <dbReference type="NCBI Taxonomy" id="122"/>
    <lineage>
        <taxon>Bacteria</taxon>
        <taxon>Pseudomonadati</taxon>
        <taxon>Planctomycetota</taxon>
        <taxon>Planctomycetia</taxon>
        <taxon>Planctomycetales</taxon>
        <taxon>Planctomycetaceae</taxon>
        <taxon>Gimesia</taxon>
    </lineage>
</organism>
<sequence length="170" mass="19422">MRTFCGPIELSCGTYRDDLNISFKQQQLYGLVNEDQVIWCGQDEPALHTETGKYIHDIDADPRDIVAVIDSLVWCHILDYDSRYIPPEEHSDLRYQAGNSEGNYDEALRKAEDAYLADNLPKDLWTGVIKDDITKKSDQLLLKFPLVFSTIVNVDIVTSEMASLGRRKNH</sequence>
<reference evidence="1 2" key="1">
    <citation type="journal article" date="2018" name="Nat. Biotechnol.">
        <title>A standardized bacterial taxonomy based on genome phylogeny substantially revises the tree of life.</title>
        <authorList>
            <person name="Parks D.H."/>
            <person name="Chuvochina M."/>
            <person name="Waite D.W."/>
            <person name="Rinke C."/>
            <person name="Skarshewski A."/>
            <person name="Chaumeil P.A."/>
            <person name="Hugenholtz P."/>
        </authorList>
    </citation>
    <scope>NUCLEOTIDE SEQUENCE [LARGE SCALE GENOMIC DNA]</scope>
    <source>
        <strain evidence="1">UBA9375</strain>
    </source>
</reference>
<protein>
    <submittedName>
        <fullName evidence="1">Uncharacterized protein</fullName>
    </submittedName>
</protein>
<gene>
    <name evidence="1" type="ORF">DIT97_09780</name>
</gene>
<proteinExistence type="predicted"/>
<accession>A0A3D3R5M2</accession>
<name>A0A3D3R5M2_9PLAN</name>